<comment type="caution">
    <text evidence="1">The sequence shown here is derived from an EMBL/GenBank/DDBJ whole genome shotgun (WGS) entry which is preliminary data.</text>
</comment>
<dbReference type="Proteomes" id="UP001499882">
    <property type="component" value="Unassembled WGS sequence"/>
</dbReference>
<gene>
    <name evidence="1" type="ORF">GCM10023350_53040</name>
</gene>
<protein>
    <submittedName>
        <fullName evidence="1">Uncharacterized protein</fullName>
    </submittedName>
</protein>
<evidence type="ECO:0000313" key="2">
    <source>
        <dbReference type="Proteomes" id="UP001499882"/>
    </source>
</evidence>
<dbReference type="RefSeq" id="WP_345530170.1">
    <property type="nucleotide sequence ID" value="NZ_BAABKN010000041.1"/>
</dbReference>
<dbReference type="EMBL" id="BAABKN010000041">
    <property type="protein sequence ID" value="GAA4760197.1"/>
    <property type="molecule type" value="Genomic_DNA"/>
</dbReference>
<reference evidence="2" key="1">
    <citation type="journal article" date="2019" name="Int. J. Syst. Evol. Microbiol.">
        <title>The Global Catalogue of Microorganisms (GCM) 10K type strain sequencing project: providing services to taxonomists for standard genome sequencing and annotation.</title>
        <authorList>
            <consortium name="The Broad Institute Genomics Platform"/>
            <consortium name="The Broad Institute Genome Sequencing Center for Infectious Disease"/>
            <person name="Wu L."/>
            <person name="Ma J."/>
        </authorList>
    </citation>
    <scope>NUCLEOTIDE SEQUENCE [LARGE SCALE GENOMIC DNA]</scope>
    <source>
        <strain evidence="2">JCM 18532</strain>
    </source>
</reference>
<sequence>MRHTWTKRKAPELVPGLVAEDARLVGRLRSKAAELSTDLAEAEGVRASLDHIRAREVKVPRPTPLFEVQKILAALENALQRAVSADQVPAVDTFGGIPLNLDDIDLRTD</sequence>
<organism evidence="1 2">
    <name type="scientific">Nocardioides endophyticus</name>
    <dbReference type="NCBI Taxonomy" id="1353775"/>
    <lineage>
        <taxon>Bacteria</taxon>
        <taxon>Bacillati</taxon>
        <taxon>Actinomycetota</taxon>
        <taxon>Actinomycetes</taxon>
        <taxon>Propionibacteriales</taxon>
        <taxon>Nocardioidaceae</taxon>
        <taxon>Nocardioides</taxon>
    </lineage>
</organism>
<name>A0ABP8ZM84_9ACTN</name>
<proteinExistence type="predicted"/>
<accession>A0ABP8ZM84</accession>
<keyword evidence="2" id="KW-1185">Reference proteome</keyword>
<evidence type="ECO:0000313" key="1">
    <source>
        <dbReference type="EMBL" id="GAA4760197.1"/>
    </source>
</evidence>